<evidence type="ECO:0000313" key="7">
    <source>
        <dbReference type="Proteomes" id="UP001217089"/>
    </source>
</evidence>
<organism evidence="6 7">
    <name type="scientific">Tegillarca granosa</name>
    <name type="common">Malaysian cockle</name>
    <name type="synonym">Anadara granosa</name>
    <dbReference type="NCBI Taxonomy" id="220873"/>
    <lineage>
        <taxon>Eukaryota</taxon>
        <taxon>Metazoa</taxon>
        <taxon>Spiralia</taxon>
        <taxon>Lophotrochozoa</taxon>
        <taxon>Mollusca</taxon>
        <taxon>Bivalvia</taxon>
        <taxon>Autobranchia</taxon>
        <taxon>Pteriomorphia</taxon>
        <taxon>Arcoida</taxon>
        <taxon>Arcoidea</taxon>
        <taxon>Arcidae</taxon>
        <taxon>Tegillarca</taxon>
    </lineage>
</organism>
<comment type="caution">
    <text evidence="6">The sequence shown here is derived from an EMBL/GenBank/DDBJ whole genome shotgun (WGS) entry which is preliminary data.</text>
</comment>
<reference evidence="6 7" key="1">
    <citation type="submission" date="2022-12" db="EMBL/GenBank/DDBJ databases">
        <title>Chromosome-level genome of Tegillarca granosa.</title>
        <authorList>
            <person name="Kim J."/>
        </authorList>
    </citation>
    <scope>NUCLEOTIDE SEQUENCE [LARGE SCALE GENOMIC DNA]</scope>
    <source>
        <strain evidence="6">Teg-2019</strain>
        <tissue evidence="6">Adductor muscle</tissue>
    </source>
</reference>
<name>A0ABQ9EAA2_TEGGR</name>
<feature type="coiled-coil region" evidence="4">
    <location>
        <begin position="183"/>
        <end position="210"/>
    </location>
</feature>
<dbReference type="Proteomes" id="UP001217089">
    <property type="component" value="Unassembled WGS sequence"/>
</dbReference>
<comment type="similarity">
    <text evidence="2">Belongs to the TLS1 family.</text>
</comment>
<evidence type="ECO:0008006" key="8">
    <source>
        <dbReference type="Google" id="ProtNLM"/>
    </source>
</evidence>
<evidence type="ECO:0000256" key="5">
    <source>
        <dbReference type="SAM" id="MobiDB-lite"/>
    </source>
</evidence>
<proteinExistence type="inferred from homology"/>
<dbReference type="PANTHER" id="PTHR13486">
    <property type="entry name" value="TELOMERE LENGTH AND SILENCING PROTEIN 1 TLS1 FAMILY MEMBER"/>
    <property type="match status" value="1"/>
</dbReference>
<keyword evidence="3" id="KW-0539">Nucleus</keyword>
<keyword evidence="4" id="KW-0175">Coiled coil</keyword>
<accession>A0ABQ9EAA2</accession>
<dbReference type="PANTHER" id="PTHR13486:SF2">
    <property type="entry name" value="SPLICING FACTOR C9ORF78"/>
    <property type="match status" value="1"/>
</dbReference>
<sequence>MTDFKKSRSRSLRKRRHSSSDDDCDSDEEDIRKKIQDIKELQKGREKPNGVDIAALALGKKLPKEAVVNSDPFKMETGGMVDMKALKKKPLTDEDMESIGTAFAAETNRRDEDTEMLKYVEVELARRKGRHKSEEEINNKTKTKEDMLFELPENLKVLSKNKKTEDMLSNQMLSGIPEVDLGIEAKIKNIEATEESKQKLIEERRKKKEHVVSDFVPTNMAVNFMQHNRYNKPVQKKQEDTVKIEPVRVGDVERLQTPLESGNKSGNKADEKATDDFYFEKFRKQMRRF</sequence>
<evidence type="ECO:0000256" key="1">
    <source>
        <dbReference type="ARBA" id="ARBA00004123"/>
    </source>
</evidence>
<dbReference type="EMBL" id="JARBDR010000919">
    <property type="protein sequence ID" value="KAJ8300477.1"/>
    <property type="molecule type" value="Genomic_DNA"/>
</dbReference>
<keyword evidence="7" id="KW-1185">Reference proteome</keyword>
<feature type="region of interest" description="Disordered" evidence="5">
    <location>
        <begin position="1"/>
        <end position="31"/>
    </location>
</feature>
<dbReference type="InterPro" id="IPR010756">
    <property type="entry name" value="Tls1-like"/>
</dbReference>
<comment type="subcellular location">
    <subcellularLocation>
        <location evidence="1">Nucleus</location>
    </subcellularLocation>
</comment>
<evidence type="ECO:0000256" key="4">
    <source>
        <dbReference type="SAM" id="Coils"/>
    </source>
</evidence>
<dbReference type="Pfam" id="PF07052">
    <property type="entry name" value="Hep_59"/>
    <property type="match status" value="1"/>
</dbReference>
<evidence type="ECO:0000313" key="6">
    <source>
        <dbReference type="EMBL" id="KAJ8300477.1"/>
    </source>
</evidence>
<feature type="region of interest" description="Disordered" evidence="5">
    <location>
        <begin position="245"/>
        <end position="272"/>
    </location>
</feature>
<protein>
    <recommendedName>
        <fullName evidence="8">Telomere length and silencing protein 1 homolog</fullName>
    </recommendedName>
</protein>
<feature type="compositionally biased region" description="Basic residues" evidence="5">
    <location>
        <begin position="7"/>
        <end position="17"/>
    </location>
</feature>
<gene>
    <name evidence="6" type="ORF">KUTeg_021996</name>
</gene>
<evidence type="ECO:0000256" key="2">
    <source>
        <dbReference type="ARBA" id="ARBA00007643"/>
    </source>
</evidence>
<feature type="compositionally biased region" description="Basic and acidic residues" evidence="5">
    <location>
        <begin position="245"/>
        <end position="254"/>
    </location>
</feature>
<evidence type="ECO:0000256" key="3">
    <source>
        <dbReference type="ARBA" id="ARBA00023242"/>
    </source>
</evidence>